<feature type="transmembrane region" description="Helical" evidence="1">
    <location>
        <begin position="190"/>
        <end position="211"/>
    </location>
</feature>
<dbReference type="SUPFAM" id="SSF50956">
    <property type="entry name" value="Thermostable phytase (3-phytase)"/>
    <property type="match status" value="1"/>
</dbReference>
<keyword evidence="1" id="KW-0812">Transmembrane</keyword>
<name>A0ABN9UQ41_9DINO</name>
<reference evidence="2" key="1">
    <citation type="submission" date="2023-10" db="EMBL/GenBank/DDBJ databases">
        <authorList>
            <person name="Chen Y."/>
            <person name="Shah S."/>
            <person name="Dougan E. K."/>
            <person name="Thang M."/>
            <person name="Chan C."/>
        </authorList>
    </citation>
    <scope>NUCLEOTIDE SEQUENCE [LARGE SCALE GENOMIC DNA]</scope>
</reference>
<dbReference type="Gene3D" id="2.120.10.30">
    <property type="entry name" value="TolB, C-terminal domain"/>
    <property type="match status" value="1"/>
</dbReference>
<dbReference type="InterPro" id="IPR011042">
    <property type="entry name" value="6-blade_b-propeller_TolB-like"/>
</dbReference>
<gene>
    <name evidence="2" type="ORF">PCOR1329_LOCUS50482</name>
</gene>
<evidence type="ECO:0000313" key="2">
    <source>
        <dbReference type="EMBL" id="CAK0861947.1"/>
    </source>
</evidence>
<sequence>MKDDNVSWVNNDANVITDSEAELVKQEVLDGVKEWIDTRNVSKYSAPRDAGLKRERLAPAAPVPALAPAPTTASASALDQAYGIAKTNTLLFFTGKSSSTGKDSVFGVDQYGGPVFNVAPGLSKPRGLAWDGDNTMYVADEGKNHVWSMPAGRLVASAPVSKVVEFSGAYGVALISRGDPGFTLMTGASAFTAVLAPALQLMLVALTAAGLRAA</sequence>
<comment type="caution">
    <text evidence="2">The sequence shown here is derived from an EMBL/GenBank/DDBJ whole genome shotgun (WGS) entry which is preliminary data.</text>
</comment>
<keyword evidence="3" id="KW-1185">Reference proteome</keyword>
<accession>A0ABN9UQ41</accession>
<dbReference type="EMBL" id="CAUYUJ010016110">
    <property type="protein sequence ID" value="CAK0861947.1"/>
    <property type="molecule type" value="Genomic_DNA"/>
</dbReference>
<evidence type="ECO:0008006" key="4">
    <source>
        <dbReference type="Google" id="ProtNLM"/>
    </source>
</evidence>
<evidence type="ECO:0000313" key="3">
    <source>
        <dbReference type="Proteomes" id="UP001189429"/>
    </source>
</evidence>
<protein>
    <recommendedName>
        <fullName evidence="4">SMP-30/Gluconolactonase/LRE-like region domain-containing protein</fullName>
    </recommendedName>
</protein>
<organism evidence="2 3">
    <name type="scientific">Prorocentrum cordatum</name>
    <dbReference type="NCBI Taxonomy" id="2364126"/>
    <lineage>
        <taxon>Eukaryota</taxon>
        <taxon>Sar</taxon>
        <taxon>Alveolata</taxon>
        <taxon>Dinophyceae</taxon>
        <taxon>Prorocentrales</taxon>
        <taxon>Prorocentraceae</taxon>
        <taxon>Prorocentrum</taxon>
    </lineage>
</organism>
<evidence type="ECO:0000256" key="1">
    <source>
        <dbReference type="SAM" id="Phobius"/>
    </source>
</evidence>
<proteinExistence type="predicted"/>
<dbReference type="Proteomes" id="UP001189429">
    <property type="component" value="Unassembled WGS sequence"/>
</dbReference>
<keyword evidence="1" id="KW-0472">Membrane</keyword>
<keyword evidence="1" id="KW-1133">Transmembrane helix</keyword>